<evidence type="ECO:0000313" key="3">
    <source>
        <dbReference type="Proteomes" id="UP000294257"/>
    </source>
</evidence>
<feature type="domain" description="N-acetyltransferase" evidence="1">
    <location>
        <begin position="4"/>
        <end position="157"/>
    </location>
</feature>
<organism evidence="2 3">
    <name type="scientific">Herbihabitans rhizosphaerae</name>
    <dbReference type="NCBI Taxonomy" id="1872711"/>
    <lineage>
        <taxon>Bacteria</taxon>
        <taxon>Bacillati</taxon>
        <taxon>Actinomycetota</taxon>
        <taxon>Actinomycetes</taxon>
        <taxon>Pseudonocardiales</taxon>
        <taxon>Pseudonocardiaceae</taxon>
        <taxon>Herbihabitans</taxon>
    </lineage>
</organism>
<dbReference type="OrthoDB" id="9801656at2"/>
<dbReference type="PANTHER" id="PTHR43328">
    <property type="entry name" value="ACETYLTRANSFERASE-RELATED"/>
    <property type="match status" value="1"/>
</dbReference>
<dbReference type="PROSITE" id="PS51186">
    <property type="entry name" value="GNAT"/>
    <property type="match status" value="1"/>
</dbReference>
<evidence type="ECO:0000259" key="1">
    <source>
        <dbReference type="PROSITE" id="PS51186"/>
    </source>
</evidence>
<dbReference type="AlphaFoldDB" id="A0A4Q7L4F7"/>
<gene>
    <name evidence="2" type="ORF">EV193_102360</name>
</gene>
<dbReference type="GO" id="GO:0016747">
    <property type="term" value="F:acyltransferase activity, transferring groups other than amino-acyl groups"/>
    <property type="evidence" value="ECO:0007669"/>
    <property type="project" value="InterPro"/>
</dbReference>
<name>A0A4Q7L4F7_9PSEU</name>
<dbReference type="InterPro" id="IPR000182">
    <property type="entry name" value="GNAT_dom"/>
</dbReference>
<protein>
    <submittedName>
        <fullName evidence="2">RimJ/RimL family protein N-acetyltransferase</fullName>
    </submittedName>
</protein>
<dbReference type="SUPFAM" id="SSF55729">
    <property type="entry name" value="Acyl-CoA N-acyltransferases (Nat)"/>
    <property type="match status" value="1"/>
</dbReference>
<dbReference type="InterPro" id="IPR016181">
    <property type="entry name" value="Acyl_CoA_acyltransferase"/>
</dbReference>
<reference evidence="2 3" key="1">
    <citation type="submission" date="2019-02" db="EMBL/GenBank/DDBJ databases">
        <title>Genomic Encyclopedia of Type Strains, Phase IV (KMG-IV): sequencing the most valuable type-strain genomes for metagenomic binning, comparative biology and taxonomic classification.</title>
        <authorList>
            <person name="Goeker M."/>
        </authorList>
    </citation>
    <scope>NUCLEOTIDE SEQUENCE [LARGE SCALE GENOMIC DNA]</scope>
    <source>
        <strain evidence="2 3">DSM 101727</strain>
    </source>
</reference>
<dbReference type="Proteomes" id="UP000294257">
    <property type="component" value="Unassembled WGS sequence"/>
</dbReference>
<keyword evidence="3" id="KW-1185">Reference proteome</keyword>
<sequence>MAEVALRPIEDGDLDTLFDQRRDPEAVRMAAFTAKDPNDRAAFDAHMAKTRAAPDVHQFAVTEAGRLVGSIASFVMEGDTEITYWIDRSVWGQGVAGQALALLLERITTRPLHARAASDNLGSLKVLRRAGFAIIGTEIAYAPARNAEIEETILRLD</sequence>
<dbReference type="Gene3D" id="3.40.630.30">
    <property type="match status" value="1"/>
</dbReference>
<accession>A0A4Q7L4F7</accession>
<dbReference type="EMBL" id="SGWQ01000002">
    <property type="protein sequence ID" value="RZS43381.1"/>
    <property type="molecule type" value="Genomic_DNA"/>
</dbReference>
<dbReference type="RefSeq" id="WP_130343235.1">
    <property type="nucleotide sequence ID" value="NZ_SGWQ01000002.1"/>
</dbReference>
<evidence type="ECO:0000313" key="2">
    <source>
        <dbReference type="EMBL" id="RZS43381.1"/>
    </source>
</evidence>
<keyword evidence="2" id="KW-0808">Transferase</keyword>
<dbReference type="Pfam" id="PF13302">
    <property type="entry name" value="Acetyltransf_3"/>
    <property type="match status" value="1"/>
</dbReference>
<dbReference type="PANTHER" id="PTHR43328:SF1">
    <property type="entry name" value="N-ACETYLTRANSFERASE DOMAIN-CONTAINING PROTEIN"/>
    <property type="match status" value="1"/>
</dbReference>
<comment type="caution">
    <text evidence="2">The sequence shown here is derived from an EMBL/GenBank/DDBJ whole genome shotgun (WGS) entry which is preliminary data.</text>
</comment>
<proteinExistence type="predicted"/>